<dbReference type="GO" id="GO:0046872">
    <property type="term" value="F:metal ion binding"/>
    <property type="evidence" value="ECO:0007669"/>
    <property type="project" value="UniProtKB-KW"/>
</dbReference>
<evidence type="ECO:0000259" key="5">
    <source>
        <dbReference type="PROSITE" id="PS00498"/>
    </source>
</evidence>
<dbReference type="InterPro" id="IPR002227">
    <property type="entry name" value="Tyrosinase_Cu-bd"/>
</dbReference>
<dbReference type="Gene3D" id="1.10.1280.10">
    <property type="entry name" value="Di-copper center containing domain from catechol oxidase"/>
    <property type="match status" value="1"/>
</dbReference>
<dbReference type="PRINTS" id="PR00092">
    <property type="entry name" value="TYROSINASE"/>
</dbReference>
<dbReference type="GO" id="GO:0016491">
    <property type="term" value="F:oxidoreductase activity"/>
    <property type="evidence" value="ECO:0007669"/>
    <property type="project" value="InterPro"/>
</dbReference>
<dbReference type="Pfam" id="PF00264">
    <property type="entry name" value="Tyrosinase"/>
    <property type="match status" value="1"/>
</dbReference>
<dbReference type="AlphaFoldDB" id="A0A9W8PJE9"/>
<reference evidence="6" key="1">
    <citation type="submission" date="2022-10" db="EMBL/GenBank/DDBJ databases">
        <title>Fusarium specimens isolated from Avocado Roots.</title>
        <authorList>
            <person name="Stajich J."/>
            <person name="Roper C."/>
            <person name="Heimlech-Rivalta G."/>
        </authorList>
    </citation>
    <scope>NUCLEOTIDE SEQUENCE</scope>
    <source>
        <strain evidence="6">CF00143</strain>
    </source>
</reference>
<dbReference type="InterPro" id="IPR008922">
    <property type="entry name" value="Di-copper_centre_dom_sf"/>
</dbReference>
<accession>A0A9W8PJE9</accession>
<evidence type="ECO:0000256" key="3">
    <source>
        <dbReference type="SAM" id="SignalP"/>
    </source>
</evidence>
<feature type="signal peptide" evidence="3">
    <location>
        <begin position="1"/>
        <end position="17"/>
    </location>
</feature>
<dbReference type="PROSITE" id="PS00498">
    <property type="entry name" value="TYROSINASE_2"/>
    <property type="match status" value="1"/>
</dbReference>
<dbReference type="PANTHER" id="PTHR11474">
    <property type="entry name" value="TYROSINASE FAMILY MEMBER"/>
    <property type="match status" value="1"/>
</dbReference>
<dbReference type="Proteomes" id="UP001152130">
    <property type="component" value="Unassembled WGS sequence"/>
</dbReference>
<dbReference type="OrthoDB" id="6132182at2759"/>
<dbReference type="EMBL" id="JAPDHF010000016">
    <property type="protein sequence ID" value="KAJ4007803.1"/>
    <property type="molecule type" value="Genomic_DNA"/>
</dbReference>
<keyword evidence="3" id="KW-0732">Signal</keyword>
<keyword evidence="1" id="KW-0479">Metal-binding</keyword>
<feature type="domain" description="Tyrosinase copper-binding" evidence="4">
    <location>
        <begin position="85"/>
        <end position="102"/>
    </location>
</feature>
<keyword evidence="7" id="KW-1185">Reference proteome</keyword>
<evidence type="ECO:0000313" key="6">
    <source>
        <dbReference type="EMBL" id="KAJ4007803.1"/>
    </source>
</evidence>
<sequence>MLFTLFTSLALVLPIAATPASNNSCTPEKVKIRPELTNMATTDKHAYLKAVNCLMELPAKTGINGTVTRFDDMHAMHQVQSKDIHIVAQFLPFHRFYMHVYEELLRDECGYDGPTPWWDETRDAGNFMASPLLDPDTGFGGNGTGPDGCVTDGPFANTTLRIGPGQTLTEHCLSRNVNEFNSTLGNETYVQECHQITNFKDFWETGGLTTHGAGHSGIGGVMADIDASPGGTVSQYFRSQSLYHADQELTTLDPLFYIHHAFVDRLWWKWQSEDPANRLYQLGGPVKQGGSEETTLDYIMTTYGIRPNVTVKDVMDIQDGYLCYEYDY</sequence>
<dbReference type="PANTHER" id="PTHR11474:SF126">
    <property type="entry name" value="TYROSINASE-LIKE PROTEIN TYR-1-RELATED"/>
    <property type="match status" value="1"/>
</dbReference>
<name>A0A9W8PJE9_9HYPO</name>
<proteinExistence type="predicted"/>
<keyword evidence="2" id="KW-0186">Copper</keyword>
<dbReference type="PROSITE" id="PS00497">
    <property type="entry name" value="TYROSINASE_1"/>
    <property type="match status" value="1"/>
</dbReference>
<protein>
    <recommendedName>
        <fullName evidence="4 5">Tyrosinase copper-binding domain-containing protein</fullName>
    </recommendedName>
</protein>
<evidence type="ECO:0000256" key="2">
    <source>
        <dbReference type="ARBA" id="ARBA00023008"/>
    </source>
</evidence>
<evidence type="ECO:0000256" key="1">
    <source>
        <dbReference type="ARBA" id="ARBA00022723"/>
    </source>
</evidence>
<organism evidence="6 7">
    <name type="scientific">Fusarium irregulare</name>
    <dbReference type="NCBI Taxonomy" id="2494466"/>
    <lineage>
        <taxon>Eukaryota</taxon>
        <taxon>Fungi</taxon>
        <taxon>Dikarya</taxon>
        <taxon>Ascomycota</taxon>
        <taxon>Pezizomycotina</taxon>
        <taxon>Sordariomycetes</taxon>
        <taxon>Hypocreomycetidae</taxon>
        <taxon>Hypocreales</taxon>
        <taxon>Nectriaceae</taxon>
        <taxon>Fusarium</taxon>
        <taxon>Fusarium incarnatum-equiseti species complex</taxon>
    </lineage>
</organism>
<gene>
    <name evidence="6" type="ORF">NW766_009608</name>
</gene>
<feature type="domain" description="Tyrosinase copper-binding" evidence="5">
    <location>
        <begin position="253"/>
        <end position="264"/>
    </location>
</feature>
<dbReference type="InterPro" id="IPR050316">
    <property type="entry name" value="Tyrosinase/Hemocyanin"/>
</dbReference>
<evidence type="ECO:0000313" key="7">
    <source>
        <dbReference type="Proteomes" id="UP001152130"/>
    </source>
</evidence>
<feature type="chain" id="PRO_5040937413" description="Tyrosinase copper-binding domain-containing protein" evidence="3">
    <location>
        <begin position="18"/>
        <end position="328"/>
    </location>
</feature>
<comment type="caution">
    <text evidence="6">The sequence shown here is derived from an EMBL/GenBank/DDBJ whole genome shotgun (WGS) entry which is preliminary data.</text>
</comment>
<evidence type="ECO:0000259" key="4">
    <source>
        <dbReference type="PROSITE" id="PS00497"/>
    </source>
</evidence>
<dbReference type="SUPFAM" id="SSF48056">
    <property type="entry name" value="Di-copper centre-containing domain"/>
    <property type="match status" value="1"/>
</dbReference>